<feature type="domain" description="CCHC-type" evidence="8">
    <location>
        <begin position="279"/>
        <end position="295"/>
    </location>
</feature>
<dbReference type="AlphaFoldDB" id="A0AAJ5C4L4"/>
<evidence type="ECO:0000256" key="5">
    <source>
        <dbReference type="ARBA" id="ARBA00022833"/>
    </source>
</evidence>
<dbReference type="InterPro" id="IPR042246">
    <property type="entry name" value="ZCCHC9"/>
</dbReference>
<keyword evidence="3" id="KW-0677">Repeat</keyword>
<dbReference type="Pfam" id="PF00098">
    <property type="entry name" value="zf-CCHC"/>
    <property type="match status" value="1"/>
</dbReference>
<proteinExistence type="predicted"/>
<dbReference type="PANTHER" id="PTHR46242:SF1">
    <property type="entry name" value="ZINC FINGER CCHC DOMAIN-CONTAINING PROTEIN 9"/>
    <property type="match status" value="1"/>
</dbReference>
<evidence type="ECO:0000256" key="3">
    <source>
        <dbReference type="ARBA" id="ARBA00022737"/>
    </source>
</evidence>
<feature type="region of interest" description="Disordered" evidence="7">
    <location>
        <begin position="453"/>
        <end position="472"/>
    </location>
</feature>
<dbReference type="SMART" id="SM00343">
    <property type="entry name" value="ZnF_C2HC"/>
    <property type="match status" value="4"/>
</dbReference>
<reference evidence="9" key="1">
    <citation type="submission" date="2023-10" db="EMBL/GenBank/DDBJ databases">
        <authorList>
            <person name="Guldener U."/>
        </authorList>
    </citation>
    <scope>NUCLEOTIDE SEQUENCE</scope>
    <source>
        <strain evidence="9">Mp4</strain>
    </source>
</reference>
<dbReference type="InterPro" id="IPR001878">
    <property type="entry name" value="Znf_CCHC"/>
</dbReference>
<keyword evidence="4 6" id="KW-0863">Zinc-finger</keyword>
<feature type="compositionally biased region" description="Low complexity" evidence="7">
    <location>
        <begin position="114"/>
        <end position="127"/>
    </location>
</feature>
<dbReference type="PANTHER" id="PTHR46242">
    <property type="entry name" value="ZINC FINGER CCHC DOMAIN-CONTAINING PROTEIN 9 ZCCHC9"/>
    <property type="match status" value="1"/>
</dbReference>
<dbReference type="FunFam" id="4.10.60.10:FF:000091">
    <property type="entry name" value="Zinc finger CCHC-type-containing 9"/>
    <property type="match status" value="1"/>
</dbReference>
<dbReference type="Gene3D" id="4.10.60.10">
    <property type="entry name" value="Zinc finger, CCHC-type"/>
    <property type="match status" value="2"/>
</dbReference>
<protein>
    <recommendedName>
        <fullName evidence="8">CCHC-type domain-containing protein</fullName>
    </recommendedName>
</protein>
<keyword evidence="10" id="KW-1185">Reference proteome</keyword>
<gene>
    <name evidence="9" type="ORF">MEPE_02360</name>
</gene>
<evidence type="ECO:0000259" key="8">
    <source>
        <dbReference type="PROSITE" id="PS50158"/>
    </source>
</evidence>
<dbReference type="GO" id="GO:0008270">
    <property type="term" value="F:zinc ion binding"/>
    <property type="evidence" value="ECO:0007669"/>
    <property type="project" value="UniProtKB-KW"/>
</dbReference>
<evidence type="ECO:0000256" key="6">
    <source>
        <dbReference type="PROSITE-ProRule" id="PRU00047"/>
    </source>
</evidence>
<feature type="region of interest" description="Disordered" evidence="7">
    <location>
        <begin position="1"/>
        <end position="133"/>
    </location>
</feature>
<evidence type="ECO:0000256" key="2">
    <source>
        <dbReference type="ARBA" id="ARBA00022723"/>
    </source>
</evidence>
<organism evidence="9 10">
    <name type="scientific">Melanopsichium pennsylvanicum</name>
    <dbReference type="NCBI Taxonomy" id="63383"/>
    <lineage>
        <taxon>Eukaryota</taxon>
        <taxon>Fungi</taxon>
        <taxon>Dikarya</taxon>
        <taxon>Basidiomycota</taxon>
        <taxon>Ustilaginomycotina</taxon>
        <taxon>Ustilaginomycetes</taxon>
        <taxon>Ustilaginales</taxon>
        <taxon>Ustilaginaceae</taxon>
        <taxon>Melanopsichium</taxon>
    </lineage>
</organism>
<dbReference type="GO" id="GO:0005730">
    <property type="term" value="C:nucleolus"/>
    <property type="evidence" value="ECO:0007669"/>
    <property type="project" value="TreeGrafter"/>
</dbReference>
<keyword evidence="1" id="KW-0507">mRNA processing</keyword>
<feature type="compositionally biased region" description="Basic and acidic residues" evidence="7">
    <location>
        <begin position="253"/>
        <end position="270"/>
    </location>
</feature>
<keyword evidence="5" id="KW-0862">Zinc</keyword>
<feature type="compositionally biased region" description="Polar residues" evidence="7">
    <location>
        <begin position="93"/>
        <end position="103"/>
    </location>
</feature>
<feature type="compositionally biased region" description="Basic and acidic residues" evidence="7">
    <location>
        <begin position="50"/>
        <end position="70"/>
    </location>
</feature>
<comment type="caution">
    <text evidence="9">The sequence shown here is derived from an EMBL/GenBank/DDBJ whole genome shotgun (WGS) entry which is preliminary data.</text>
</comment>
<evidence type="ECO:0000313" key="9">
    <source>
        <dbReference type="EMBL" id="SNX83653.1"/>
    </source>
</evidence>
<feature type="compositionally biased region" description="Basic and acidic residues" evidence="7">
    <location>
        <begin position="1"/>
        <end position="19"/>
    </location>
</feature>
<evidence type="ECO:0000256" key="1">
    <source>
        <dbReference type="ARBA" id="ARBA00022664"/>
    </source>
</evidence>
<sequence>MTRYTKLDGRRSLAKKMVDSDSEPESSTPVASPIKDDVTPIVAEGALDTPSKDSKKKDKKGKKEKEESKPKKSKTTTDEDAPTISPKDEATESSEPVASTSAAAAQPDSEDNTANQAPAPAANAEPPSIEKLLKRAKLLKLKAKKAKNEESKKRFQRMTRDVERQVEQMFGSFEYGPRGQLIRLGAPQSDNMWQSRHKADDWSAASNNASAMGGDGGWGARGGNKYADDTRNNSYSKGDSYANNGDNSAGWGKNDEERRMDRRDARREERAEQRQAKLKCFACRGMGHSAKECPNALDAQSISLKSDSAANTNGDTPMIGRDAVGICFRCGSTEHTLSKCRKSALKGHDELPFATCFICHSKGHLSSKCPNNAGRGVYPEGGSCKLCSSVEHLAKDCPLALRNESKSNKGDRDASKLVNQVIVGSTREGQAKGGDEDDFHSFARKRAMVDQEVKAEKSAKRSKSSSAKVVSF</sequence>
<feature type="region of interest" description="Disordered" evidence="7">
    <location>
        <begin position="229"/>
        <end position="270"/>
    </location>
</feature>
<dbReference type="GO" id="GO:0003676">
    <property type="term" value="F:nucleic acid binding"/>
    <property type="evidence" value="ECO:0007669"/>
    <property type="project" value="InterPro"/>
</dbReference>
<dbReference type="GO" id="GO:0006397">
    <property type="term" value="P:mRNA processing"/>
    <property type="evidence" value="ECO:0007669"/>
    <property type="project" value="UniProtKB-KW"/>
</dbReference>
<dbReference type="InterPro" id="IPR036875">
    <property type="entry name" value="Znf_CCHC_sf"/>
</dbReference>
<feature type="domain" description="CCHC-type" evidence="8">
    <location>
        <begin position="356"/>
        <end position="371"/>
    </location>
</feature>
<accession>A0AAJ5C4L4</accession>
<dbReference type="EMBL" id="OAPG01000004">
    <property type="protein sequence ID" value="SNX83653.1"/>
    <property type="molecule type" value="Genomic_DNA"/>
</dbReference>
<evidence type="ECO:0000256" key="7">
    <source>
        <dbReference type="SAM" id="MobiDB-lite"/>
    </source>
</evidence>
<dbReference type="SUPFAM" id="SSF57756">
    <property type="entry name" value="Retrovirus zinc finger-like domains"/>
    <property type="match status" value="2"/>
</dbReference>
<feature type="compositionally biased region" description="Polar residues" evidence="7">
    <location>
        <begin position="232"/>
        <end position="247"/>
    </location>
</feature>
<name>A0AAJ5C4L4_9BASI</name>
<evidence type="ECO:0000256" key="4">
    <source>
        <dbReference type="ARBA" id="ARBA00022771"/>
    </source>
</evidence>
<evidence type="ECO:0000313" key="10">
    <source>
        <dbReference type="Proteomes" id="UP001294444"/>
    </source>
</evidence>
<dbReference type="PROSITE" id="PS50158">
    <property type="entry name" value="ZF_CCHC"/>
    <property type="match status" value="2"/>
</dbReference>
<dbReference type="Proteomes" id="UP001294444">
    <property type="component" value="Unassembled WGS sequence"/>
</dbReference>
<keyword evidence="2" id="KW-0479">Metal-binding</keyword>